<keyword evidence="13" id="KW-1185">Reference proteome</keyword>
<evidence type="ECO:0000313" key="12">
    <source>
        <dbReference type="EMBL" id="MBK1883407.1"/>
    </source>
</evidence>
<dbReference type="EMBL" id="JAENIJ010000021">
    <property type="protein sequence ID" value="MBK1883407.1"/>
    <property type="molecule type" value="Genomic_DNA"/>
</dbReference>
<dbReference type="GO" id="GO:0006783">
    <property type="term" value="P:heme biosynthetic process"/>
    <property type="evidence" value="ECO:0007669"/>
    <property type="project" value="TreeGrafter"/>
</dbReference>
<keyword evidence="6 12" id="KW-0808">Transferase</keyword>
<evidence type="ECO:0000256" key="6">
    <source>
        <dbReference type="ARBA" id="ARBA00022679"/>
    </source>
</evidence>
<dbReference type="InterPro" id="IPR022418">
    <property type="entry name" value="Porphobilinogen_deaminase_C"/>
</dbReference>
<comment type="similarity">
    <text evidence="4">Belongs to the HMBS family.</text>
</comment>
<reference evidence="12" key="1">
    <citation type="submission" date="2021-01" db="EMBL/GenBank/DDBJ databases">
        <title>Modified the classification status of verrucomicrobia.</title>
        <authorList>
            <person name="Feng X."/>
        </authorList>
    </citation>
    <scope>NUCLEOTIDE SEQUENCE</scope>
    <source>
        <strain evidence="12">KCTC 22041</strain>
    </source>
</reference>
<keyword evidence="7" id="KW-0627">Porphyrin biosynthesis</keyword>
<proteinExistence type="inferred from homology"/>
<evidence type="ECO:0000259" key="10">
    <source>
        <dbReference type="Pfam" id="PF01379"/>
    </source>
</evidence>
<dbReference type="Gene3D" id="3.30.160.40">
    <property type="entry name" value="Porphobilinogen deaminase, C-terminal domain"/>
    <property type="match status" value="1"/>
</dbReference>
<evidence type="ECO:0000256" key="7">
    <source>
        <dbReference type="ARBA" id="ARBA00023244"/>
    </source>
</evidence>
<dbReference type="PANTHER" id="PTHR11557:SF0">
    <property type="entry name" value="PORPHOBILINOGEN DEAMINASE"/>
    <property type="match status" value="1"/>
</dbReference>
<comment type="caution">
    <text evidence="12">The sequence shown here is derived from an EMBL/GenBank/DDBJ whole genome shotgun (WGS) entry which is preliminary data.</text>
</comment>
<dbReference type="PROSITE" id="PS00533">
    <property type="entry name" value="PORPHOBILINOGEN_DEAM"/>
    <property type="match status" value="1"/>
</dbReference>
<dbReference type="FunFam" id="3.40.190.10:FF:000005">
    <property type="entry name" value="Porphobilinogen deaminase"/>
    <property type="match status" value="1"/>
</dbReference>
<organism evidence="12 13">
    <name type="scientific">Luteolibacter pohnpeiensis</name>
    <dbReference type="NCBI Taxonomy" id="454153"/>
    <lineage>
        <taxon>Bacteria</taxon>
        <taxon>Pseudomonadati</taxon>
        <taxon>Verrucomicrobiota</taxon>
        <taxon>Verrucomicrobiia</taxon>
        <taxon>Verrucomicrobiales</taxon>
        <taxon>Verrucomicrobiaceae</taxon>
        <taxon>Luteolibacter</taxon>
    </lineage>
</organism>
<evidence type="ECO:0000313" key="13">
    <source>
        <dbReference type="Proteomes" id="UP000603141"/>
    </source>
</evidence>
<dbReference type="AlphaFoldDB" id="A0A934SC21"/>
<comment type="function">
    <text evidence="2">Tetrapolymerization of the monopyrrole PBG into the hydroxymethylbilane pre-uroporphyrinogen in several discrete steps.</text>
</comment>
<protein>
    <recommendedName>
        <fullName evidence="9">Hydroxymethylbilane synthase</fullName>
        <ecNumber evidence="9">2.5.1.61</ecNumber>
    </recommendedName>
</protein>
<dbReference type="SUPFAM" id="SSF54782">
    <property type="entry name" value="Porphobilinogen deaminase (hydroxymethylbilane synthase), C-terminal domain"/>
    <property type="match status" value="1"/>
</dbReference>
<gene>
    <name evidence="12" type="primary">hemC</name>
    <name evidence="12" type="ORF">JIN85_13355</name>
</gene>
<comment type="pathway">
    <text evidence="3">Porphyrin-containing compound metabolism; protoporphyrin-IX biosynthesis; coproporphyrinogen-III from 5-aminolevulinate: step 2/4.</text>
</comment>
<dbReference type="Pfam" id="PF03900">
    <property type="entry name" value="Porphobil_deamC"/>
    <property type="match status" value="1"/>
</dbReference>
<name>A0A934SC21_9BACT</name>
<dbReference type="EC" id="2.5.1.61" evidence="9"/>
<dbReference type="InterPro" id="IPR022419">
    <property type="entry name" value="Porphobilin_deaminase_cofac_BS"/>
</dbReference>
<dbReference type="Pfam" id="PF01379">
    <property type="entry name" value="Porphobil_deam"/>
    <property type="match status" value="1"/>
</dbReference>
<comment type="catalytic activity">
    <reaction evidence="8">
        <text>4 porphobilinogen + H2O = hydroxymethylbilane + 4 NH4(+)</text>
        <dbReference type="Rhea" id="RHEA:13185"/>
        <dbReference type="ChEBI" id="CHEBI:15377"/>
        <dbReference type="ChEBI" id="CHEBI:28938"/>
        <dbReference type="ChEBI" id="CHEBI:57845"/>
        <dbReference type="ChEBI" id="CHEBI:58126"/>
        <dbReference type="EC" id="2.5.1.61"/>
    </reaction>
</comment>
<dbReference type="InterPro" id="IPR022417">
    <property type="entry name" value="Porphobilin_deaminase_N"/>
</dbReference>
<dbReference type="PRINTS" id="PR00151">
    <property type="entry name" value="PORPHBDMNASE"/>
</dbReference>
<dbReference type="NCBIfam" id="TIGR00212">
    <property type="entry name" value="hemC"/>
    <property type="match status" value="1"/>
</dbReference>
<comment type="cofactor">
    <cofactor evidence="1">
        <name>dipyrromethane</name>
        <dbReference type="ChEBI" id="CHEBI:60342"/>
    </cofactor>
</comment>
<evidence type="ECO:0000256" key="2">
    <source>
        <dbReference type="ARBA" id="ARBA00002869"/>
    </source>
</evidence>
<dbReference type="SUPFAM" id="SSF53850">
    <property type="entry name" value="Periplasmic binding protein-like II"/>
    <property type="match status" value="1"/>
</dbReference>
<feature type="domain" description="Porphobilinogen deaminase N-terminal" evidence="10">
    <location>
        <begin position="9"/>
        <end position="238"/>
    </location>
</feature>
<accession>A0A934SC21</accession>
<dbReference type="GO" id="GO:0004418">
    <property type="term" value="F:hydroxymethylbilane synthase activity"/>
    <property type="evidence" value="ECO:0007669"/>
    <property type="project" value="UniProtKB-UniRule"/>
</dbReference>
<dbReference type="PANTHER" id="PTHR11557">
    <property type="entry name" value="PORPHOBILINOGEN DEAMINASE"/>
    <property type="match status" value="1"/>
</dbReference>
<evidence type="ECO:0000256" key="4">
    <source>
        <dbReference type="ARBA" id="ARBA00005638"/>
    </source>
</evidence>
<comment type="subunit">
    <text evidence="5">Monomer.</text>
</comment>
<feature type="domain" description="Porphobilinogen deaminase C-terminal" evidence="11">
    <location>
        <begin position="252"/>
        <end position="305"/>
    </location>
</feature>
<evidence type="ECO:0000256" key="5">
    <source>
        <dbReference type="ARBA" id="ARBA00011245"/>
    </source>
</evidence>
<evidence type="ECO:0000259" key="11">
    <source>
        <dbReference type="Pfam" id="PF03900"/>
    </source>
</evidence>
<dbReference type="Gene3D" id="3.40.190.10">
    <property type="entry name" value="Periplasmic binding protein-like II"/>
    <property type="match status" value="2"/>
</dbReference>
<evidence type="ECO:0000256" key="8">
    <source>
        <dbReference type="ARBA" id="ARBA00048169"/>
    </source>
</evidence>
<sequence>MSDIPTPPIIVGTRGSELALVQATATEASLAQAFPRISIQRQVIKTTGDRRTDVALSEVAKAEGIFDKGVFIKELEQALDSGDIDIAVHSLKDMPTTLGERFELAAVLERAPIRDVLITCQPGGLDGLPKGARVGTSSVRRAMQLKWLRPDLVTQDIRGNVPTRLQKLSDGNDYDAILLAEAGLIRLNLISFSEAEGAEFESVNGFTNLHVYRLPEDQFLPAAGQGAIGLEIRSHDARSRALAHSIGHAETWTRIRAEREFLRLLDGGCHTPVGVSSCIKEDYLFLKAIVFPEQGGTPKTAEVSGLAANPISLAFQLFQSLS</sequence>
<dbReference type="GO" id="GO:0005737">
    <property type="term" value="C:cytoplasm"/>
    <property type="evidence" value="ECO:0007669"/>
    <property type="project" value="UniProtKB-UniRule"/>
</dbReference>
<dbReference type="Proteomes" id="UP000603141">
    <property type="component" value="Unassembled WGS sequence"/>
</dbReference>
<dbReference type="InterPro" id="IPR036803">
    <property type="entry name" value="Porphobilinogen_deaminase_C_sf"/>
</dbReference>
<dbReference type="InterPro" id="IPR000860">
    <property type="entry name" value="HemC"/>
</dbReference>
<evidence type="ECO:0000256" key="1">
    <source>
        <dbReference type="ARBA" id="ARBA00001916"/>
    </source>
</evidence>
<dbReference type="RefSeq" id="WP_200271523.1">
    <property type="nucleotide sequence ID" value="NZ_JAENIJ010000021.1"/>
</dbReference>
<evidence type="ECO:0000256" key="9">
    <source>
        <dbReference type="NCBIfam" id="TIGR00212"/>
    </source>
</evidence>
<dbReference type="PIRSF" id="PIRSF001438">
    <property type="entry name" value="4pyrrol_synth_OHMeBilane_synth"/>
    <property type="match status" value="1"/>
</dbReference>
<evidence type="ECO:0000256" key="3">
    <source>
        <dbReference type="ARBA" id="ARBA00004735"/>
    </source>
</evidence>